<organism evidence="1 2">
    <name type="scientific">Hymenobacter negativus</name>
    <dbReference type="NCBI Taxonomy" id="2795026"/>
    <lineage>
        <taxon>Bacteria</taxon>
        <taxon>Pseudomonadati</taxon>
        <taxon>Bacteroidota</taxon>
        <taxon>Cytophagia</taxon>
        <taxon>Cytophagales</taxon>
        <taxon>Hymenobacteraceae</taxon>
        <taxon>Hymenobacter</taxon>
    </lineage>
</organism>
<dbReference type="EMBL" id="JAEDAE010000006">
    <property type="protein sequence ID" value="MBH8559233.1"/>
    <property type="molecule type" value="Genomic_DNA"/>
</dbReference>
<comment type="caution">
    <text evidence="1">The sequence shown here is derived from an EMBL/GenBank/DDBJ whole genome shotgun (WGS) entry which is preliminary data.</text>
</comment>
<keyword evidence="2" id="KW-1185">Reference proteome</keyword>
<evidence type="ECO:0000313" key="2">
    <source>
        <dbReference type="Proteomes" id="UP000625631"/>
    </source>
</evidence>
<sequence length="138" mass="16399">MRLEPFHLSPNLSLIIYWNQRMNKAMRKRYWAAMHNLPEATDQLREEYAHWGETQDAAYEQVKRFYALTGSYPVSGDELHSMLREPSSYYPGLRITKRILFTSFSSEIMQLIYEVEGEEIGMEELEEYQEGDQMDDDD</sequence>
<dbReference type="RefSeq" id="WP_198076015.1">
    <property type="nucleotide sequence ID" value="NZ_JAEDAE010000006.1"/>
</dbReference>
<proteinExistence type="predicted"/>
<evidence type="ECO:0008006" key="3">
    <source>
        <dbReference type="Google" id="ProtNLM"/>
    </source>
</evidence>
<protein>
    <recommendedName>
        <fullName evidence="3">DUF4288 domain-containing protein</fullName>
    </recommendedName>
</protein>
<dbReference type="Proteomes" id="UP000625631">
    <property type="component" value="Unassembled WGS sequence"/>
</dbReference>
<accession>A0ABS0QA70</accession>
<reference evidence="1 2" key="1">
    <citation type="submission" date="2020-12" db="EMBL/GenBank/DDBJ databases">
        <title>Hymenobacter sp.</title>
        <authorList>
            <person name="Kim M.K."/>
        </authorList>
    </citation>
    <scope>NUCLEOTIDE SEQUENCE [LARGE SCALE GENOMIC DNA]</scope>
    <source>
        <strain evidence="1 2">BT442</strain>
    </source>
</reference>
<name>A0ABS0QA70_9BACT</name>
<gene>
    <name evidence="1" type="ORF">I7X13_14300</name>
</gene>
<evidence type="ECO:0000313" key="1">
    <source>
        <dbReference type="EMBL" id="MBH8559233.1"/>
    </source>
</evidence>